<evidence type="ECO:0000313" key="3">
    <source>
        <dbReference type="Proteomes" id="UP000642107"/>
    </source>
</evidence>
<organism evidence="2 3">
    <name type="scientific">Flavimobilis rhizosphaerae</name>
    <dbReference type="NCBI Taxonomy" id="2775421"/>
    <lineage>
        <taxon>Bacteria</taxon>
        <taxon>Bacillati</taxon>
        <taxon>Actinomycetota</taxon>
        <taxon>Actinomycetes</taxon>
        <taxon>Micrococcales</taxon>
        <taxon>Jonesiaceae</taxon>
        <taxon>Flavimobilis</taxon>
    </lineage>
</organism>
<reference evidence="2 3" key="1">
    <citation type="submission" date="2020-09" db="EMBL/GenBank/DDBJ databases">
        <title>Flavimobilis rhizosphaerae sp. nov., isolated from rhizosphere soil of Spartina alterniflora.</title>
        <authorList>
            <person name="Hanqin C."/>
        </authorList>
    </citation>
    <scope>NUCLEOTIDE SEQUENCE [LARGE SCALE GENOMIC DNA]</scope>
    <source>
        <strain evidence="2 3">GY 10621</strain>
    </source>
</reference>
<protein>
    <submittedName>
        <fullName evidence="2">Uncharacterized protein</fullName>
    </submittedName>
</protein>
<keyword evidence="3" id="KW-1185">Reference proteome</keyword>
<dbReference type="RefSeq" id="WP_192278746.1">
    <property type="nucleotide sequence ID" value="NZ_JACZDF010000002.1"/>
</dbReference>
<feature type="region of interest" description="Disordered" evidence="1">
    <location>
        <begin position="1"/>
        <end position="58"/>
    </location>
</feature>
<sequence length="79" mass="8025">MSTDPTAGWDDAGLEPPSPGEPVDLLQDPVPPPADPEEYSPTIARPDTEGSATEGDVADQAVEVVLDDGPDGTADVPGD</sequence>
<dbReference type="Proteomes" id="UP000642107">
    <property type="component" value="Unassembled WGS sequence"/>
</dbReference>
<dbReference type="EMBL" id="JACZDF010000002">
    <property type="protein sequence ID" value="MBD9699016.1"/>
    <property type="molecule type" value="Genomic_DNA"/>
</dbReference>
<evidence type="ECO:0000256" key="1">
    <source>
        <dbReference type="SAM" id="MobiDB-lite"/>
    </source>
</evidence>
<evidence type="ECO:0000313" key="2">
    <source>
        <dbReference type="EMBL" id="MBD9699016.1"/>
    </source>
</evidence>
<proteinExistence type="predicted"/>
<gene>
    <name evidence="2" type="ORF">IGS67_05830</name>
</gene>
<comment type="caution">
    <text evidence="2">The sequence shown here is derived from an EMBL/GenBank/DDBJ whole genome shotgun (WGS) entry which is preliminary data.</text>
</comment>
<name>A0ABR9DPH7_9MICO</name>
<accession>A0ABR9DPH7</accession>